<comment type="caution">
    <text evidence="3">The sequence shown here is derived from an EMBL/GenBank/DDBJ whole genome shotgun (WGS) entry which is preliminary data.</text>
</comment>
<name>A0AAW6LX24_RHOSG</name>
<sequence length="274" mass="31259">MTSQERPDSSGSVCTDQLPERAADASFFAAEYRVRAGDVDPSMRLRLDGVARYLQDVANDNLSATSFGPTDPFWVVRRTVIDVLQPISWPASVRLERWCSALSTRWAHMRVRLTAEHETDRLNPVPRPHGLIETEAFWINVNESGMPSRISDEGFESLASMNDQHRLRWRSMHHAELVISEVGQTLPDRVHVLRSTDFDPFKHVNNSAYWAIIEDELVDHPDLSSSPHRAVIEYLRPIAPESRVIVRRQRVDAELRIWLIVEGRIVTTATVTAF</sequence>
<dbReference type="GO" id="GO:0006633">
    <property type="term" value="P:fatty acid biosynthetic process"/>
    <property type="evidence" value="ECO:0007669"/>
    <property type="project" value="InterPro"/>
</dbReference>
<proteinExistence type="predicted"/>
<accession>A0AAW6LX24</accession>
<evidence type="ECO:0000259" key="1">
    <source>
        <dbReference type="Pfam" id="PF01643"/>
    </source>
</evidence>
<evidence type="ECO:0000259" key="2">
    <source>
        <dbReference type="Pfam" id="PF20791"/>
    </source>
</evidence>
<organism evidence="3 4">
    <name type="scientific">Rhodococcus qingshengii</name>
    <dbReference type="NCBI Taxonomy" id="334542"/>
    <lineage>
        <taxon>Bacteria</taxon>
        <taxon>Bacillati</taxon>
        <taxon>Actinomycetota</taxon>
        <taxon>Actinomycetes</taxon>
        <taxon>Mycobacteriales</taxon>
        <taxon>Nocardiaceae</taxon>
        <taxon>Rhodococcus</taxon>
        <taxon>Rhodococcus erythropolis group</taxon>
    </lineage>
</organism>
<dbReference type="Pfam" id="PF20791">
    <property type="entry name" value="Acyl-ACP_TE_C"/>
    <property type="match status" value="1"/>
</dbReference>
<dbReference type="AlphaFoldDB" id="A0AAW6LX24"/>
<dbReference type="Pfam" id="PF01643">
    <property type="entry name" value="Acyl-ACP_TE"/>
    <property type="match status" value="1"/>
</dbReference>
<dbReference type="InterPro" id="IPR049427">
    <property type="entry name" value="Acyl-ACP_TE_C"/>
</dbReference>
<reference evidence="3" key="1">
    <citation type="submission" date="2023-02" db="EMBL/GenBank/DDBJ databases">
        <title>A novel hydrolase synthesized by Rhodococcus erythropolis HQ is responsible for the detoxification of Zearalenone.</title>
        <authorList>
            <person name="Hu J."/>
            <person name="Xu J."/>
        </authorList>
    </citation>
    <scope>NUCLEOTIDE SEQUENCE</scope>
    <source>
        <strain evidence="3">HQ</strain>
    </source>
</reference>
<dbReference type="InterPro" id="IPR029069">
    <property type="entry name" value="HotDog_dom_sf"/>
</dbReference>
<protein>
    <submittedName>
        <fullName evidence="3">Thioesterase</fullName>
    </submittedName>
</protein>
<dbReference type="InterPro" id="IPR002864">
    <property type="entry name" value="Acyl-ACP_thioesterase_NHD"/>
</dbReference>
<dbReference type="PANTHER" id="PTHR31793">
    <property type="entry name" value="4-HYDROXYBENZOYL-COA THIOESTERASE FAMILY MEMBER"/>
    <property type="match status" value="1"/>
</dbReference>
<dbReference type="RefSeq" id="WP_275232964.1">
    <property type="nucleotide sequence ID" value="NZ_JARDXE010000031.1"/>
</dbReference>
<dbReference type="InterPro" id="IPR050563">
    <property type="entry name" value="4-hydroxybenzoyl-CoA_TE"/>
</dbReference>
<dbReference type="SUPFAM" id="SSF54637">
    <property type="entry name" value="Thioesterase/thiol ester dehydrase-isomerase"/>
    <property type="match status" value="2"/>
</dbReference>
<dbReference type="Gene3D" id="3.10.129.10">
    <property type="entry name" value="Hotdog Thioesterase"/>
    <property type="match status" value="1"/>
</dbReference>
<feature type="domain" description="Acyl-ACP thioesterase-like C-terminal" evidence="2">
    <location>
        <begin position="193"/>
        <end position="245"/>
    </location>
</feature>
<dbReference type="EMBL" id="JARDXE010000031">
    <property type="protein sequence ID" value="MDE8649672.1"/>
    <property type="molecule type" value="Genomic_DNA"/>
</dbReference>
<dbReference type="Proteomes" id="UP001217325">
    <property type="component" value="Unassembled WGS sequence"/>
</dbReference>
<gene>
    <name evidence="3" type="ORF">PXH69_32375</name>
</gene>
<evidence type="ECO:0000313" key="3">
    <source>
        <dbReference type="EMBL" id="MDE8649672.1"/>
    </source>
</evidence>
<evidence type="ECO:0000313" key="4">
    <source>
        <dbReference type="Proteomes" id="UP001217325"/>
    </source>
</evidence>
<feature type="domain" description="Acyl-ACP thioesterase N-terminal hotdog" evidence="1">
    <location>
        <begin position="28"/>
        <end position="153"/>
    </location>
</feature>
<dbReference type="GO" id="GO:0047617">
    <property type="term" value="F:fatty acyl-CoA hydrolase activity"/>
    <property type="evidence" value="ECO:0007669"/>
    <property type="project" value="TreeGrafter"/>
</dbReference>
<dbReference type="PANTHER" id="PTHR31793:SF24">
    <property type="entry name" value="LONG-CHAIN ACYL-COA THIOESTERASE FADM"/>
    <property type="match status" value="1"/>
</dbReference>